<feature type="compositionally biased region" description="Acidic residues" evidence="4">
    <location>
        <begin position="971"/>
        <end position="984"/>
    </location>
</feature>
<dbReference type="GO" id="GO:0005737">
    <property type="term" value="C:cytoplasm"/>
    <property type="evidence" value="ECO:0007669"/>
    <property type="project" value="TreeGrafter"/>
</dbReference>
<feature type="region of interest" description="Disordered" evidence="4">
    <location>
        <begin position="971"/>
        <end position="1020"/>
    </location>
</feature>
<feature type="compositionally biased region" description="Polar residues" evidence="4">
    <location>
        <begin position="832"/>
        <end position="845"/>
    </location>
</feature>
<dbReference type="PROSITE" id="PS50082">
    <property type="entry name" value="WD_REPEATS_2"/>
    <property type="match status" value="1"/>
</dbReference>
<accession>A0A197KDL6</accession>
<feature type="region of interest" description="Disordered" evidence="4">
    <location>
        <begin position="87"/>
        <end position="158"/>
    </location>
</feature>
<dbReference type="PANTHER" id="PTHR12874">
    <property type="entry name" value="F-BOX ONLY PROTEIN 48-RELATED"/>
    <property type="match status" value="1"/>
</dbReference>
<dbReference type="InterPro" id="IPR001680">
    <property type="entry name" value="WD40_rpt"/>
</dbReference>
<evidence type="ECO:0000313" key="6">
    <source>
        <dbReference type="EMBL" id="OAQ35268.1"/>
    </source>
</evidence>
<organism evidence="6 7">
    <name type="scientific">Linnemannia elongata AG-77</name>
    <dbReference type="NCBI Taxonomy" id="1314771"/>
    <lineage>
        <taxon>Eukaryota</taxon>
        <taxon>Fungi</taxon>
        <taxon>Fungi incertae sedis</taxon>
        <taxon>Mucoromycota</taxon>
        <taxon>Mortierellomycotina</taxon>
        <taxon>Mortierellomycetes</taxon>
        <taxon>Mortierellales</taxon>
        <taxon>Mortierellaceae</taxon>
        <taxon>Linnemannia</taxon>
    </lineage>
</organism>
<proteinExistence type="predicted"/>
<dbReference type="SUPFAM" id="SSF81383">
    <property type="entry name" value="F-box domain"/>
    <property type="match status" value="1"/>
</dbReference>
<keyword evidence="1 3" id="KW-0853">WD repeat</keyword>
<dbReference type="InterPro" id="IPR015943">
    <property type="entry name" value="WD40/YVTN_repeat-like_dom_sf"/>
</dbReference>
<feature type="repeat" description="WD" evidence="3">
    <location>
        <begin position="542"/>
        <end position="563"/>
    </location>
</feature>
<feature type="region of interest" description="Disordered" evidence="4">
    <location>
        <begin position="335"/>
        <end position="367"/>
    </location>
</feature>
<dbReference type="Pfam" id="PF12937">
    <property type="entry name" value="F-box-like"/>
    <property type="match status" value="1"/>
</dbReference>
<keyword evidence="7" id="KW-1185">Reference proteome</keyword>
<dbReference type="Pfam" id="PF00400">
    <property type="entry name" value="WD40"/>
    <property type="match status" value="1"/>
</dbReference>
<feature type="compositionally biased region" description="Polar residues" evidence="4">
    <location>
        <begin position="884"/>
        <end position="894"/>
    </location>
</feature>
<evidence type="ECO:0000313" key="7">
    <source>
        <dbReference type="Proteomes" id="UP000078512"/>
    </source>
</evidence>
<reference evidence="6 7" key="1">
    <citation type="submission" date="2016-05" db="EMBL/GenBank/DDBJ databases">
        <title>Genome sequencing reveals origins of a unique bacterial endosymbiosis in the earliest lineages of terrestrial Fungi.</title>
        <authorList>
            <consortium name="DOE Joint Genome Institute"/>
            <person name="Uehling J."/>
            <person name="Gryganskyi A."/>
            <person name="Hameed K."/>
            <person name="Tschaplinski T."/>
            <person name="Misztal P."/>
            <person name="Wu S."/>
            <person name="Desiro A."/>
            <person name="Vande Pol N."/>
            <person name="Du Z.-Y."/>
            <person name="Zienkiewicz A."/>
            <person name="Zienkiewicz K."/>
            <person name="Morin E."/>
            <person name="Tisserant E."/>
            <person name="Splivallo R."/>
            <person name="Hainaut M."/>
            <person name="Henrissat B."/>
            <person name="Ohm R."/>
            <person name="Kuo A."/>
            <person name="Yan J."/>
            <person name="Lipzen A."/>
            <person name="Nolan M."/>
            <person name="Labutti K."/>
            <person name="Barry K."/>
            <person name="Goldstein A."/>
            <person name="Labbe J."/>
            <person name="Schadt C."/>
            <person name="Tuskan G."/>
            <person name="Grigoriev I."/>
            <person name="Martin F."/>
            <person name="Vilgalys R."/>
            <person name="Bonito G."/>
        </authorList>
    </citation>
    <scope>NUCLEOTIDE SEQUENCE [LARGE SCALE GENOMIC DNA]</scope>
    <source>
        <strain evidence="6 7">AG-77</strain>
    </source>
</reference>
<dbReference type="AlphaFoldDB" id="A0A197KDL6"/>
<dbReference type="InterPro" id="IPR036047">
    <property type="entry name" value="F-box-like_dom_sf"/>
</dbReference>
<dbReference type="Proteomes" id="UP000078512">
    <property type="component" value="Unassembled WGS sequence"/>
</dbReference>
<dbReference type="GO" id="GO:0019005">
    <property type="term" value="C:SCF ubiquitin ligase complex"/>
    <property type="evidence" value="ECO:0007669"/>
    <property type="project" value="TreeGrafter"/>
</dbReference>
<protein>
    <recommendedName>
        <fullName evidence="5">F-box domain-containing protein</fullName>
    </recommendedName>
</protein>
<dbReference type="EMBL" id="KV442015">
    <property type="protein sequence ID" value="OAQ35268.1"/>
    <property type="molecule type" value="Genomic_DNA"/>
</dbReference>
<dbReference type="InterPro" id="IPR036322">
    <property type="entry name" value="WD40_repeat_dom_sf"/>
</dbReference>
<evidence type="ECO:0000256" key="4">
    <source>
        <dbReference type="SAM" id="MobiDB-lite"/>
    </source>
</evidence>
<evidence type="ECO:0000256" key="1">
    <source>
        <dbReference type="ARBA" id="ARBA00022574"/>
    </source>
</evidence>
<name>A0A197KDL6_9FUNG</name>
<dbReference type="OrthoDB" id="1602884at2759"/>
<feature type="region of interest" description="Disordered" evidence="4">
    <location>
        <begin position="428"/>
        <end position="471"/>
    </location>
</feature>
<evidence type="ECO:0000256" key="2">
    <source>
        <dbReference type="ARBA" id="ARBA00022737"/>
    </source>
</evidence>
<dbReference type="SMART" id="SM00320">
    <property type="entry name" value="WD40"/>
    <property type="match status" value="2"/>
</dbReference>
<evidence type="ECO:0000256" key="3">
    <source>
        <dbReference type="PROSITE-ProRule" id="PRU00221"/>
    </source>
</evidence>
<dbReference type="GO" id="GO:0031146">
    <property type="term" value="P:SCF-dependent proteasomal ubiquitin-dependent protein catabolic process"/>
    <property type="evidence" value="ECO:0007669"/>
    <property type="project" value="TreeGrafter"/>
</dbReference>
<feature type="region of interest" description="Disordered" evidence="4">
    <location>
        <begin position="1067"/>
        <end position="1121"/>
    </location>
</feature>
<dbReference type="PROSITE" id="PS00678">
    <property type="entry name" value="WD_REPEATS_1"/>
    <property type="match status" value="1"/>
</dbReference>
<dbReference type="PROSITE" id="PS50181">
    <property type="entry name" value="FBOX"/>
    <property type="match status" value="1"/>
</dbReference>
<feature type="region of interest" description="Disordered" evidence="4">
    <location>
        <begin position="812"/>
        <end position="894"/>
    </location>
</feature>
<dbReference type="PANTHER" id="PTHR12874:SF9">
    <property type="entry name" value="F-BOX ONLY PROTEIN 48"/>
    <property type="match status" value="1"/>
</dbReference>
<feature type="compositionally biased region" description="Low complexity" evidence="4">
    <location>
        <begin position="814"/>
        <end position="825"/>
    </location>
</feature>
<gene>
    <name evidence="6" type="ORF">K457DRAFT_133093</name>
</gene>
<dbReference type="InterPro" id="IPR001810">
    <property type="entry name" value="F-box_dom"/>
</dbReference>
<feature type="compositionally biased region" description="Polar residues" evidence="4">
    <location>
        <begin position="141"/>
        <end position="157"/>
    </location>
</feature>
<dbReference type="STRING" id="1314771.A0A197KDL6"/>
<dbReference type="CDD" id="cd09917">
    <property type="entry name" value="F-box_SF"/>
    <property type="match status" value="1"/>
</dbReference>
<feature type="domain" description="F-box" evidence="5">
    <location>
        <begin position="9"/>
        <end position="57"/>
    </location>
</feature>
<feature type="compositionally biased region" description="Polar residues" evidence="4">
    <location>
        <begin position="506"/>
        <end position="519"/>
    </location>
</feature>
<feature type="region of interest" description="Disordered" evidence="4">
    <location>
        <begin position="179"/>
        <end position="204"/>
    </location>
</feature>
<feature type="compositionally biased region" description="Polar residues" evidence="4">
    <location>
        <begin position="857"/>
        <end position="877"/>
    </location>
</feature>
<dbReference type="Gene3D" id="2.130.10.10">
    <property type="entry name" value="YVTN repeat-like/Quinoprotein amine dehydrogenase"/>
    <property type="match status" value="1"/>
</dbReference>
<dbReference type="Gene3D" id="1.20.1280.50">
    <property type="match status" value="1"/>
</dbReference>
<feature type="region of interest" description="Disordered" evidence="4">
    <location>
        <begin position="484"/>
        <end position="526"/>
    </location>
</feature>
<feature type="compositionally biased region" description="Low complexity" evidence="4">
    <location>
        <begin position="1067"/>
        <end position="1106"/>
    </location>
</feature>
<evidence type="ECO:0000259" key="5">
    <source>
        <dbReference type="PROSITE" id="PS50181"/>
    </source>
</evidence>
<feature type="compositionally biased region" description="Low complexity" evidence="4">
    <location>
        <begin position="438"/>
        <end position="460"/>
    </location>
</feature>
<dbReference type="InterPro" id="IPR019775">
    <property type="entry name" value="WD40_repeat_CS"/>
</dbReference>
<sequence>MHDDKTATTRQHARLPTEIVLLILIHLDHHTLLAATATCRQWHLLARDYRQYIWRHLALRDFSFTAARGLWKLDFLKDRDLRACFPLPQRPQPSLRSRPRHGHGHQNSLTKRESHPAHPTSFIPPSPSSPPSSFPDSHSPKTTIPSLYSSENTTSRAGSERAPICASCWASLQKQTENTGMQKSISKEHHTSLDEGSGVDQFHADNAQGTSIEPISLGESECTGETQQEANRMDNNSTNISMLSYGNCASCLQRLDRKGKRRADDDMSNSQEFVMSDLQCKDDSCPEEQDWKALYQMTSNWYRGRAKGYCPLMLPSLTTLASATRALSDRSGLGLGLDSGSNPGTRIAPGTGSGTTTGAGRTDTILPSPCTPAQVAIQRLLKRRKPVAVIGLQHEGSSLTAVSLAKIPVDPGAEGQVTELSRIQLLRSNPHYREKKSSSSFSSDQLSSSTGTSIASTSGAKPPNPNIMMQDPRRHENVSFAIRTATPPPATTTEDSGVDGPDVTTGLETGQQHSSTSSIPLPPSGQPTLSDLANDILCHYSSPLHSFLVTGHMDGIVRLWDLSIREPGRQCIRYWQTGPRRRVLCVGMNSKVVVCGNVDSTICVWDIHPSPGSSSSTHGTIHTASYMTSRAPQGLDDWISGIEHICVGDSLVACSTEFSGSVLVFSLGTGSLVYEIPGLYQPSKMCMTDFFLLTGGRGAWNQGGTHRRLNQLGQGNNHHQQQLQQHHHVQGGFGFQGHQGYGAQVGGQHYGQDADVLRHPQQQGLGSIQTDEYMSCCVNVWDLRTGHRLYSLIPRLPMRHLQQSKDISSILNNSQSQAQGEQAQQRGKKQAIRTTSYSPMVSMTQPAGRWTMPPSLSAASTNNHQLDASDDFISSGSAGRDPRTSVSPLSPQQPISAPLTLLDIAVTPDHSTLVVMLCERSGEGLEGVYCWDFGGSRLEGYHEEAPDVSTMIMDQNDLEYRTVANTVLADDHDEDDDGFLDDDNDHIYSDSNDDEDVHGGGRVSGEDDDNDRYSNDRIHNNMVMQQVDSTVLRDLHQARVTGKLWIGWKLDERQFLRRKEGAMARAKSAAVAASQKQASRRSYPQQQQQGHPTAQQQKQQSQQPSSVDLTFPLSMQQLSLK</sequence>
<feature type="compositionally biased region" description="Pro residues" evidence="4">
    <location>
        <begin position="122"/>
        <end position="133"/>
    </location>
</feature>
<dbReference type="SUPFAM" id="SSF50978">
    <property type="entry name" value="WD40 repeat-like"/>
    <property type="match status" value="1"/>
</dbReference>
<keyword evidence="2" id="KW-0677">Repeat</keyword>